<dbReference type="PROSITE" id="PS50887">
    <property type="entry name" value="GGDEF"/>
    <property type="match status" value="1"/>
</dbReference>
<dbReference type="SUPFAM" id="SSF55073">
    <property type="entry name" value="Nucleotide cyclase"/>
    <property type="match status" value="1"/>
</dbReference>
<dbReference type="AlphaFoldDB" id="A0A0S2KCG1"/>
<dbReference type="GO" id="GO:1902201">
    <property type="term" value="P:negative regulation of bacterial-type flagellum-dependent cell motility"/>
    <property type="evidence" value="ECO:0007669"/>
    <property type="project" value="TreeGrafter"/>
</dbReference>
<proteinExistence type="predicted"/>
<dbReference type="EMBL" id="CP013189">
    <property type="protein sequence ID" value="ALO46007.1"/>
    <property type="molecule type" value="Genomic_DNA"/>
</dbReference>
<gene>
    <name evidence="6" type="ORF">PS2015_1350</name>
</gene>
<sequence length="329" mass="37481">MPDIDSITDNPADGMQRLHLIMQLLQTLDNGLILLDRDHNIQLWNSFMENHSGISTSDARNRNLFELFPDLPQAWLKRKIESVFKLQSRTFCTWEEHPRLFNFKSTRPMTGHSAKMYQNITFIPLHGLDKTVNQVCLLVYDVTEIATRKKELESANESLRLVSRTDGLTKLYNRAYWEECLKLEFQRSQRSGRPASLILLDIDHFKTFNDTHGHQAGDQALRMVGQLLQKFRRATDTAGRYGGEEFGIILPETTVEQAKIFAERLRLKIATSDVIWDGESLALSISIGISALQADMNTHQDWIEASDNALYQSKAAGRNRVSVAGDSAE</sequence>
<dbReference type="SUPFAM" id="SSF55785">
    <property type="entry name" value="PYP-like sensor domain (PAS domain)"/>
    <property type="match status" value="1"/>
</dbReference>
<dbReference type="SMART" id="SM00091">
    <property type="entry name" value="PAS"/>
    <property type="match status" value="1"/>
</dbReference>
<dbReference type="GO" id="GO:0052621">
    <property type="term" value="F:diguanylate cyclase activity"/>
    <property type="evidence" value="ECO:0007669"/>
    <property type="project" value="UniProtKB-EC"/>
</dbReference>
<evidence type="ECO:0000259" key="4">
    <source>
        <dbReference type="PROSITE" id="PS50112"/>
    </source>
</evidence>
<evidence type="ECO:0000256" key="2">
    <source>
        <dbReference type="ARBA" id="ARBA00012528"/>
    </source>
</evidence>
<evidence type="ECO:0000256" key="1">
    <source>
        <dbReference type="ARBA" id="ARBA00001946"/>
    </source>
</evidence>
<dbReference type="Pfam" id="PF00990">
    <property type="entry name" value="GGDEF"/>
    <property type="match status" value="1"/>
</dbReference>
<dbReference type="PROSITE" id="PS50112">
    <property type="entry name" value="PAS"/>
    <property type="match status" value="1"/>
</dbReference>
<accession>A0A0S2KCG1</accession>
<keyword evidence="7" id="KW-1185">Reference proteome</keyword>
<feature type="domain" description="PAS" evidence="4">
    <location>
        <begin position="17"/>
        <end position="87"/>
    </location>
</feature>
<dbReference type="RefSeq" id="WP_058021494.1">
    <property type="nucleotide sequence ID" value="NZ_CP013189.1"/>
</dbReference>
<dbReference type="Pfam" id="PF00989">
    <property type="entry name" value="PAS"/>
    <property type="match status" value="1"/>
</dbReference>
<evidence type="ECO:0000256" key="3">
    <source>
        <dbReference type="ARBA" id="ARBA00034247"/>
    </source>
</evidence>
<reference evidence="6 7" key="1">
    <citation type="submission" date="2015-11" db="EMBL/GenBank/DDBJ databases">
        <authorList>
            <person name="Zhang Y."/>
            <person name="Guo Z."/>
        </authorList>
    </citation>
    <scope>NUCLEOTIDE SEQUENCE [LARGE SCALE GENOMIC DNA]</scope>
    <source>
        <strain evidence="6 7">KCTC 32221</strain>
    </source>
</reference>
<dbReference type="GO" id="GO:0006355">
    <property type="term" value="P:regulation of DNA-templated transcription"/>
    <property type="evidence" value="ECO:0007669"/>
    <property type="project" value="InterPro"/>
</dbReference>
<dbReference type="InterPro" id="IPR000160">
    <property type="entry name" value="GGDEF_dom"/>
</dbReference>
<dbReference type="NCBIfam" id="TIGR00254">
    <property type="entry name" value="GGDEF"/>
    <property type="match status" value="1"/>
</dbReference>
<dbReference type="InterPro" id="IPR050469">
    <property type="entry name" value="Diguanylate_Cyclase"/>
</dbReference>
<dbReference type="GO" id="GO:0043709">
    <property type="term" value="P:cell adhesion involved in single-species biofilm formation"/>
    <property type="evidence" value="ECO:0007669"/>
    <property type="project" value="TreeGrafter"/>
</dbReference>
<dbReference type="CDD" id="cd01949">
    <property type="entry name" value="GGDEF"/>
    <property type="match status" value="1"/>
</dbReference>
<dbReference type="SMART" id="SM00267">
    <property type="entry name" value="GGDEF"/>
    <property type="match status" value="1"/>
</dbReference>
<protein>
    <recommendedName>
        <fullName evidence="2">diguanylate cyclase</fullName>
        <ecNumber evidence="2">2.7.7.65</ecNumber>
    </recommendedName>
</protein>
<name>A0A0S2KCG1_9GAMM</name>
<dbReference type="KEGG" id="pspi:PS2015_1350"/>
<dbReference type="Gene3D" id="3.30.70.270">
    <property type="match status" value="1"/>
</dbReference>
<comment type="catalytic activity">
    <reaction evidence="3">
        <text>2 GTP = 3',3'-c-di-GMP + 2 diphosphate</text>
        <dbReference type="Rhea" id="RHEA:24898"/>
        <dbReference type="ChEBI" id="CHEBI:33019"/>
        <dbReference type="ChEBI" id="CHEBI:37565"/>
        <dbReference type="ChEBI" id="CHEBI:58805"/>
        <dbReference type="EC" id="2.7.7.65"/>
    </reaction>
</comment>
<comment type="cofactor">
    <cofactor evidence="1">
        <name>Mg(2+)</name>
        <dbReference type="ChEBI" id="CHEBI:18420"/>
    </cofactor>
</comment>
<dbReference type="STRING" id="1249552.PS2015_1350"/>
<dbReference type="InterPro" id="IPR000014">
    <property type="entry name" value="PAS"/>
</dbReference>
<evidence type="ECO:0000259" key="5">
    <source>
        <dbReference type="PROSITE" id="PS50887"/>
    </source>
</evidence>
<dbReference type="GO" id="GO:0005886">
    <property type="term" value="C:plasma membrane"/>
    <property type="evidence" value="ECO:0007669"/>
    <property type="project" value="TreeGrafter"/>
</dbReference>
<dbReference type="OrthoDB" id="9812260at2"/>
<dbReference type="FunFam" id="3.30.70.270:FF:000001">
    <property type="entry name" value="Diguanylate cyclase domain protein"/>
    <property type="match status" value="1"/>
</dbReference>
<feature type="domain" description="GGDEF" evidence="5">
    <location>
        <begin position="193"/>
        <end position="326"/>
    </location>
</feature>
<dbReference type="InterPro" id="IPR013767">
    <property type="entry name" value="PAS_fold"/>
</dbReference>
<dbReference type="Proteomes" id="UP000065641">
    <property type="component" value="Chromosome"/>
</dbReference>
<dbReference type="InterPro" id="IPR035965">
    <property type="entry name" value="PAS-like_dom_sf"/>
</dbReference>
<dbReference type="EC" id="2.7.7.65" evidence="2"/>
<dbReference type="InterPro" id="IPR043128">
    <property type="entry name" value="Rev_trsase/Diguanyl_cyclase"/>
</dbReference>
<evidence type="ECO:0000313" key="7">
    <source>
        <dbReference type="Proteomes" id="UP000065641"/>
    </source>
</evidence>
<dbReference type="CDD" id="cd00130">
    <property type="entry name" value="PAS"/>
    <property type="match status" value="1"/>
</dbReference>
<dbReference type="PATRIC" id="fig|1249552.3.peg.1354"/>
<evidence type="ECO:0000313" key="6">
    <source>
        <dbReference type="EMBL" id="ALO46007.1"/>
    </source>
</evidence>
<dbReference type="Gene3D" id="3.30.450.20">
    <property type="entry name" value="PAS domain"/>
    <property type="match status" value="1"/>
</dbReference>
<dbReference type="PANTHER" id="PTHR45138">
    <property type="entry name" value="REGULATORY COMPONENTS OF SENSORY TRANSDUCTION SYSTEM"/>
    <property type="match status" value="1"/>
</dbReference>
<organism evidence="6 7">
    <name type="scientific">Pseudohongiella spirulinae</name>
    <dbReference type="NCBI Taxonomy" id="1249552"/>
    <lineage>
        <taxon>Bacteria</taxon>
        <taxon>Pseudomonadati</taxon>
        <taxon>Pseudomonadota</taxon>
        <taxon>Gammaproteobacteria</taxon>
        <taxon>Pseudomonadales</taxon>
        <taxon>Pseudohongiellaceae</taxon>
        <taxon>Pseudohongiella</taxon>
    </lineage>
</organism>
<dbReference type="InterPro" id="IPR029787">
    <property type="entry name" value="Nucleotide_cyclase"/>
</dbReference>
<dbReference type="PANTHER" id="PTHR45138:SF9">
    <property type="entry name" value="DIGUANYLATE CYCLASE DGCM-RELATED"/>
    <property type="match status" value="1"/>
</dbReference>